<proteinExistence type="predicted"/>
<protein>
    <submittedName>
        <fullName evidence="1">Uncharacterized protein</fullName>
    </submittedName>
</protein>
<sequence length="112" mass="12681">MNKIFWSPNILAVFLLEGTHKVMDVASIVFDEKKLSKTLGTEELWIDKQGRIRDGTGGCFDVCICIARQGIPLSCLQLLFKHKLKFLQSCEECSLSQEGIIPVLLELLENRK</sequence>
<name>D2XAF4_GBMV</name>
<dbReference type="Proteomes" id="UP000029780">
    <property type="component" value="Segment"/>
</dbReference>
<organismHost>
    <name type="scientific">Acanthamoeba</name>
    <dbReference type="NCBI Taxonomy" id="5754"/>
</organismHost>
<dbReference type="RefSeq" id="YP_003406893.1">
    <property type="nucleotide sequence ID" value="NC_013756.1"/>
</dbReference>
<keyword evidence="2" id="KW-1185">Reference proteome</keyword>
<dbReference type="KEGG" id="vg:8746387"/>
<organism evidence="1 2">
    <name type="scientific">Marseillevirus marseillevirus</name>
    <name type="common">GBM</name>
    <dbReference type="NCBI Taxonomy" id="694581"/>
    <lineage>
        <taxon>Viruses</taxon>
        <taxon>Varidnaviria</taxon>
        <taxon>Bamfordvirae</taxon>
        <taxon>Nucleocytoviricota</taxon>
        <taxon>Megaviricetes</taxon>
        <taxon>Pimascovirales</taxon>
        <taxon>Pimascovirales incertae sedis</taxon>
        <taxon>Marseilleviridae</taxon>
        <taxon>Marseillevirus</taxon>
        <taxon>Marseillevirus massiliense</taxon>
    </lineage>
</organism>
<evidence type="ECO:0000313" key="2">
    <source>
        <dbReference type="Proteomes" id="UP000029780"/>
    </source>
</evidence>
<dbReference type="OrthoDB" id="36311at10239"/>
<accession>D2XAF4</accession>
<reference evidence="1 2" key="1">
    <citation type="journal article" date="2009" name="Proc. Natl. Acad. Sci. U.S.A.">
        <title>Giant Marseillevirus highlights the role of amoebae as a melting pot in emergence of chimeric microorganisms.</title>
        <authorList>
            <person name="Boyer M."/>
            <person name="Yutin N."/>
            <person name="Pagnier I."/>
            <person name="Barrassi L."/>
            <person name="Fournous G."/>
            <person name="Espinosa L."/>
            <person name="Robert C."/>
            <person name="Azza S."/>
            <person name="Sun S."/>
            <person name="Rossmann M.G."/>
            <person name="Suzan-Monti M."/>
            <person name="La Scola B."/>
            <person name="Koonin E.V."/>
            <person name="Raoult D."/>
        </authorList>
    </citation>
    <scope>NUCLEOTIDE SEQUENCE [LARGE SCALE GENOMIC DNA]</scope>
    <source>
        <strain evidence="1 2">T19</strain>
    </source>
</reference>
<dbReference type="EMBL" id="GU071086">
    <property type="protein sequence ID" value="ADB03931.1"/>
    <property type="molecule type" value="Genomic_DNA"/>
</dbReference>
<gene>
    <name evidence="1" type="ORF">MAR_ORF150</name>
</gene>
<dbReference type="GeneID" id="8746387"/>
<evidence type="ECO:0000313" key="1">
    <source>
        <dbReference type="EMBL" id="ADB03931.1"/>
    </source>
</evidence>